<accession>A0A533Q9T4</accession>
<dbReference type="Proteomes" id="UP000319783">
    <property type="component" value="Unassembled WGS sequence"/>
</dbReference>
<reference evidence="1 2" key="1">
    <citation type="submission" date="2019-04" db="EMBL/GenBank/DDBJ databases">
        <title>Genome of a novel bacterium Candidatus Jettenia ecosi reconstructed from metagenome of an anammox bioreactor.</title>
        <authorList>
            <person name="Mardanov A.V."/>
            <person name="Beletsky A.V."/>
            <person name="Ravin N.V."/>
            <person name="Botchkova E.A."/>
            <person name="Litti Y.V."/>
            <person name="Nozhevnikova A.N."/>
        </authorList>
    </citation>
    <scope>NUCLEOTIDE SEQUENCE [LARGE SCALE GENOMIC DNA]</scope>
    <source>
        <strain evidence="1">J2</strain>
    </source>
</reference>
<comment type="caution">
    <text evidence="1">The sequence shown here is derived from an EMBL/GenBank/DDBJ whole genome shotgun (WGS) entry which is preliminary data.</text>
</comment>
<dbReference type="EMBL" id="SULG01000048">
    <property type="protein sequence ID" value="TLD41457.1"/>
    <property type="molecule type" value="Genomic_DNA"/>
</dbReference>
<evidence type="ECO:0000313" key="2">
    <source>
        <dbReference type="Proteomes" id="UP000319783"/>
    </source>
</evidence>
<sequence>MNSAVFKHRGDKVGRILGQCNIVNPTDFSNTALWNIVIQMAASEIAMRIK</sequence>
<protein>
    <submittedName>
        <fullName evidence="1">Uncharacterized protein</fullName>
    </submittedName>
</protein>
<proteinExistence type="predicted"/>
<organism evidence="1 2">
    <name type="scientific">Candidatus Jettenia ecosi</name>
    <dbReference type="NCBI Taxonomy" id="2494326"/>
    <lineage>
        <taxon>Bacteria</taxon>
        <taxon>Pseudomonadati</taxon>
        <taxon>Planctomycetota</taxon>
        <taxon>Candidatus Brocadiia</taxon>
        <taxon>Candidatus Brocadiales</taxon>
        <taxon>Candidatus Brocadiaceae</taxon>
        <taxon>Candidatus Jettenia</taxon>
    </lineage>
</organism>
<dbReference type="AlphaFoldDB" id="A0A533Q9T4"/>
<evidence type="ECO:0000313" key="1">
    <source>
        <dbReference type="EMBL" id="TLD41457.1"/>
    </source>
</evidence>
<name>A0A533Q9T4_9BACT</name>
<gene>
    <name evidence="1" type="ORF">JETT_2304</name>
</gene>